<keyword evidence="2" id="KW-1185">Reference proteome</keyword>
<reference evidence="1 2" key="2">
    <citation type="journal article" date="2022" name="Mol. Ecol. Resour.">
        <title>The genomes of chicory, endive, great burdock and yacon provide insights into Asteraceae paleo-polyploidization history and plant inulin production.</title>
        <authorList>
            <person name="Fan W."/>
            <person name="Wang S."/>
            <person name="Wang H."/>
            <person name="Wang A."/>
            <person name="Jiang F."/>
            <person name="Liu H."/>
            <person name="Zhao H."/>
            <person name="Xu D."/>
            <person name="Zhang Y."/>
        </authorList>
    </citation>
    <scope>NUCLEOTIDE SEQUENCE [LARGE SCALE GENOMIC DNA]</scope>
    <source>
        <strain evidence="2">cv. Yunnan</strain>
        <tissue evidence="1">Leaves</tissue>
    </source>
</reference>
<comment type="caution">
    <text evidence="1">The sequence shown here is derived from an EMBL/GenBank/DDBJ whole genome shotgun (WGS) entry which is preliminary data.</text>
</comment>
<sequence length="1427" mass="161481">MDIDWCMAMLTLRAKRFIKRTGIDRFKQGKTLGFDIKKQEKKISSGKQAANPPKTNTSSSSTALVCQADGHYHWGDQAEEAADKALMADVEENGKCVMIEPAEDLTAVPAEVISKLCDSRSCLNEIQKYRFINQALIDERNHIKVMYDSVAKNEKLYLKKIHDISSENRSLIVQLNTQTINNTILTERVQKAEKAKLQVDHMDMDQKILFGIIDKQFNRKGTEGLGYNSHPPPYSKSGRFADMPTPHVSTPFVCTLSPDDYITSSDSDSIASCAESNCVNSEDDYDKSANDRTILKELESDECNNMSVSKPNICEHVKNLYFDAMPAEHTGLGCDVSKFKNALPFVPKSLNVMPCVTKFKSAGIIVNDVPRETMSNMEFFRLKEAHCLQDKVIDERTVSCSDSSTSQSSSSCDDYYQDKIVKTFVLVVVPQIMFQRVGQSRRTGDNIWHVDSGCSRHITGHFNLLQDYHQIDGEYLAFAGNPRGGKIEGQGTVSNGVNSLEFVNYVPQLKYNLMSVSQICDKDFCALFNSKECLILKPGVVIPEELILMRAPRGYNTYSLDMNNPSGIESCFLSKASEDESFLWHKRLGHVNFKTMNRLVRGNLVTGLPLKDFTPMEHCISCSKGKQHKSSHKPKSTNSIDSPLQLLHMDLFGPVSVMSLGRNSYCLVVTDYFSRFTWVFFLAKKDETPEILKTYLLQIENLFSLSVKTIRSDHGTEFKNATLDSFCESKGISRQFSAPRTPQQNGVAERRNRTLIEAARTMIVDSKLPVTFWAEAVNTACFVQNRVLITKSCNKTPYEIMYKRKPVIDFFRKFGCVCTMLNTSDQLNKFEAKADECYFVGYSSNQRAFRVYHKQKRIVLESIDINWHENNHTDAGDGPNWLFDVDSVFKSFNLLDFSTDSTHANPYFSVNNLGNLNDQGSSSSAQVEIPVVANAESNMESSGSGATSETVEDNSIPTVDVAPQSSAEDPINDIADPPAENLTNLEEVVEEDEIPQLRIHKIHPTNNIIGPLNVGVSTRSACEAFENSMFSCFISQTEPKNIKAALLENSWVEAMQEELLQFSKLHVWNLVDLPKNKVPIGTRWVFRNKKDEGGTVIRNKARLVVQGFYQEEGIDYEEVFAPVARLEAIRMFLAYAAYIDFTVHQMDVKSAFLYGKVQEEVYVKQPPGFIDPNFPDRVYKLDKALYGLHQAPRAWYETLSKHLLENGFTRGAIDQTLFKRKDDKDTIMVQIYVDDIIFGSTNPRLCKEFEEVMRSKFEMSSMGEMKFFLGLQVDQSESGILIHQEKYVKEILTKFKMADSHPIKTPVEVRHCLTPDVDGESIDQHLYRSMIGSLMYLTASRPDIMFAVCLCARFQANPKLSHLSAVKRILRYLKYKPKLGLWYPKTDLFDLVAYSDSDYGGCNLDRKSTSRGCQFLGNRLVSWQCKK</sequence>
<organism evidence="1 2">
    <name type="scientific">Smallanthus sonchifolius</name>
    <dbReference type="NCBI Taxonomy" id="185202"/>
    <lineage>
        <taxon>Eukaryota</taxon>
        <taxon>Viridiplantae</taxon>
        <taxon>Streptophyta</taxon>
        <taxon>Embryophyta</taxon>
        <taxon>Tracheophyta</taxon>
        <taxon>Spermatophyta</taxon>
        <taxon>Magnoliopsida</taxon>
        <taxon>eudicotyledons</taxon>
        <taxon>Gunneridae</taxon>
        <taxon>Pentapetalae</taxon>
        <taxon>asterids</taxon>
        <taxon>campanulids</taxon>
        <taxon>Asterales</taxon>
        <taxon>Asteraceae</taxon>
        <taxon>Asteroideae</taxon>
        <taxon>Heliantheae alliance</taxon>
        <taxon>Millerieae</taxon>
        <taxon>Smallanthus</taxon>
    </lineage>
</organism>
<accession>A0ACB9JFQ2</accession>
<proteinExistence type="predicted"/>
<reference evidence="2" key="1">
    <citation type="journal article" date="2022" name="Mol. Ecol. Resour.">
        <title>The genomes of chicory, endive, great burdock and yacon provide insights into Asteraceae palaeo-polyploidization history and plant inulin production.</title>
        <authorList>
            <person name="Fan W."/>
            <person name="Wang S."/>
            <person name="Wang H."/>
            <person name="Wang A."/>
            <person name="Jiang F."/>
            <person name="Liu H."/>
            <person name="Zhao H."/>
            <person name="Xu D."/>
            <person name="Zhang Y."/>
        </authorList>
    </citation>
    <scope>NUCLEOTIDE SEQUENCE [LARGE SCALE GENOMIC DNA]</scope>
    <source>
        <strain evidence="2">cv. Yunnan</strain>
    </source>
</reference>
<dbReference type="Proteomes" id="UP001056120">
    <property type="component" value="Linkage Group LG04"/>
</dbReference>
<gene>
    <name evidence="1" type="ORF">L1987_12794</name>
</gene>
<evidence type="ECO:0000313" key="2">
    <source>
        <dbReference type="Proteomes" id="UP001056120"/>
    </source>
</evidence>
<name>A0ACB9JFQ2_9ASTR</name>
<evidence type="ECO:0000313" key="1">
    <source>
        <dbReference type="EMBL" id="KAI3818972.1"/>
    </source>
</evidence>
<dbReference type="EMBL" id="CM042021">
    <property type="protein sequence ID" value="KAI3818972.1"/>
    <property type="molecule type" value="Genomic_DNA"/>
</dbReference>
<protein>
    <submittedName>
        <fullName evidence="1">Uncharacterized protein</fullName>
    </submittedName>
</protein>